<reference evidence="4" key="1">
    <citation type="submission" date="2015-06" db="EMBL/GenBank/DDBJ databases">
        <authorList>
            <person name="Bertelli C."/>
        </authorList>
    </citation>
    <scope>NUCLEOTIDE SEQUENCE [LARGE SCALE GENOMIC DNA]</scope>
    <source>
        <strain evidence="4">CRIB-30</strain>
    </source>
</reference>
<keyword evidence="2" id="KW-0812">Transmembrane</keyword>
<dbReference type="RefSeq" id="WP_098037511.1">
    <property type="nucleotide sequence ID" value="NZ_CWGJ01000005.1"/>
</dbReference>
<feature type="transmembrane region" description="Helical" evidence="2">
    <location>
        <begin position="570"/>
        <end position="592"/>
    </location>
</feature>
<proteinExistence type="predicted"/>
<dbReference type="Proteomes" id="UP000220251">
    <property type="component" value="Unassembled WGS sequence"/>
</dbReference>
<keyword evidence="2" id="KW-0472">Membrane</keyword>
<evidence type="ECO:0000313" key="3">
    <source>
        <dbReference type="EMBL" id="CRX37651.1"/>
    </source>
</evidence>
<evidence type="ECO:0000313" key="4">
    <source>
        <dbReference type="Proteomes" id="UP000220251"/>
    </source>
</evidence>
<organism evidence="3 4">
    <name type="scientific">Estrella lausannensis</name>
    <dbReference type="NCBI Taxonomy" id="483423"/>
    <lineage>
        <taxon>Bacteria</taxon>
        <taxon>Pseudomonadati</taxon>
        <taxon>Chlamydiota</taxon>
        <taxon>Chlamydiia</taxon>
        <taxon>Parachlamydiales</taxon>
        <taxon>Candidatus Criblamydiaceae</taxon>
        <taxon>Estrella</taxon>
    </lineage>
</organism>
<evidence type="ECO:0000256" key="1">
    <source>
        <dbReference type="SAM" id="Coils"/>
    </source>
</evidence>
<protein>
    <submittedName>
        <fullName evidence="3">Putative membrane protein</fullName>
    </submittedName>
</protein>
<dbReference type="OrthoDB" id="9839541at2"/>
<gene>
    <name evidence="3" type="ORF">ELAC_0290</name>
</gene>
<dbReference type="AlphaFoldDB" id="A0A0H5DN39"/>
<evidence type="ECO:0000256" key="2">
    <source>
        <dbReference type="SAM" id="Phobius"/>
    </source>
</evidence>
<feature type="coiled-coil region" evidence="1">
    <location>
        <begin position="676"/>
        <end position="710"/>
    </location>
</feature>
<sequence>MNNVSPLGNQRVQGAGKIPETELLAKEYTGPLDVRASAKSHPRHLKNEPILSSEAVDAKTILTPEPAISIKEMKALNKEAKRFGESIKSQREGVVATVLGAIPDIVEQAVDGLHSLFKKLDILPKVQEGLSIAGAALSLILTPIKMAKAWAKWGDIKDTQKSLESPPINEAQKKHFVDGLKKMLLDPQTSVDQVKDFLKKEGISLEKMNIVLGGRESHAFAKFKKNAIGDTAFQNSLWDQHKNSRGDLWRSRFLSNLNLSGATLEAGRLELAKIGVNIPDWREVLKERIKSSSMANEEKGKAFAAVKSCQEKNLSFQETADALSSFQVPLHSLVTTKEELRDKILSDPEFISKMDSALSDYEGRVFKMEEMLNQRRAVEEGKMASMEEPFAKKLQEGINSFKRILRPETQNRAERMKAILSGIKEMGLSNLDSHIEERIKRLEVASEKNSEQIQSLKNVQEILRNPPVEWEKIDSALVAKSAESLAGVLADPQGFQAMLKDHVRHEETLSASLRNGMKAMSEAKLQREKQFYRFTLTESTIMGAFTILTSAVTIAGFIMTCTGILTIPGIFLTGLGLAGVGLSVVSMGSGWLHSIMTAPNRLKEETFHLRSIRQTIRSIPFGYKKYMFERELLKDKKNKIAIGAISAKLGEGIPPELLKQLRPNLLPGTYRLLRKEKLSEAEARVLEERLKGHREKALELDDQLKKLRFEYLARQEDYQYHRTKLSEAGMKDLARGMTQAEMMFSPSNPEKPGLLDALMQIHKPKDNRFETGMDEQTVEALKKYTGVDPAGLTQKARDELVSSRVLFRDELTAFYGATLDDMLEGILPKK</sequence>
<accession>A0A0H5DN39</accession>
<name>A0A0H5DN39_9BACT</name>
<keyword evidence="2" id="KW-1133">Transmembrane helix</keyword>
<feature type="transmembrane region" description="Helical" evidence="2">
    <location>
        <begin position="540"/>
        <end position="558"/>
    </location>
</feature>
<keyword evidence="4" id="KW-1185">Reference proteome</keyword>
<dbReference type="EMBL" id="CWGJ01000005">
    <property type="protein sequence ID" value="CRX37651.1"/>
    <property type="molecule type" value="Genomic_DNA"/>
</dbReference>
<keyword evidence="1" id="KW-0175">Coiled coil</keyword>